<evidence type="ECO:0000313" key="8">
    <source>
        <dbReference type="Proteomes" id="UP000535838"/>
    </source>
</evidence>
<dbReference type="InterPro" id="IPR021120">
    <property type="entry name" value="KduI/IolB_isomerase"/>
</dbReference>
<dbReference type="GO" id="GO:0045490">
    <property type="term" value="P:pectin catabolic process"/>
    <property type="evidence" value="ECO:0007669"/>
    <property type="project" value="UniProtKB-UniRule"/>
</dbReference>
<dbReference type="Gene3D" id="2.60.120.10">
    <property type="entry name" value="Jelly Rolls"/>
    <property type="match status" value="1"/>
</dbReference>
<keyword evidence="5 6" id="KW-0413">Isomerase</keyword>
<evidence type="ECO:0000256" key="4">
    <source>
        <dbReference type="ARBA" id="ARBA00022833"/>
    </source>
</evidence>
<dbReference type="NCBIfam" id="NF002091">
    <property type="entry name" value="PRK00924.1"/>
    <property type="match status" value="1"/>
</dbReference>
<dbReference type="InterPro" id="IPR027449">
    <property type="entry name" value="KduI_N"/>
</dbReference>
<accession>A0A841SNQ1</accession>
<comment type="similarity">
    <text evidence="2 6">Belongs to the KduI family.</text>
</comment>
<dbReference type="InterPro" id="IPR007045">
    <property type="entry name" value="KduI"/>
</dbReference>
<evidence type="ECO:0000313" key="7">
    <source>
        <dbReference type="EMBL" id="MBB6632812.1"/>
    </source>
</evidence>
<dbReference type="Gene3D" id="2.60.120.520">
    <property type="entry name" value="pectin degrading enzyme 5-keto 4- deoxyuronate isomerase, domain 1"/>
    <property type="match status" value="1"/>
</dbReference>
<dbReference type="Pfam" id="PF04962">
    <property type="entry name" value="KduI"/>
    <property type="match status" value="1"/>
</dbReference>
<proteinExistence type="inferred from homology"/>
<dbReference type="InterPro" id="IPR014710">
    <property type="entry name" value="RmlC-like_jellyroll"/>
</dbReference>
<name>A0A841SNQ1_9BACL</name>
<feature type="binding site" evidence="6">
    <location>
        <position position="243"/>
    </location>
    <ligand>
        <name>Zn(2+)</name>
        <dbReference type="ChEBI" id="CHEBI:29105"/>
    </ligand>
</feature>
<dbReference type="GO" id="GO:0019698">
    <property type="term" value="P:D-galacturonate catabolic process"/>
    <property type="evidence" value="ECO:0007669"/>
    <property type="project" value="TreeGrafter"/>
</dbReference>
<comment type="cofactor">
    <cofactor evidence="6">
        <name>Zn(2+)</name>
        <dbReference type="ChEBI" id="CHEBI:29105"/>
    </cofactor>
    <text evidence="6">Binds 1 zinc ion per subunit.</text>
</comment>
<evidence type="ECO:0000256" key="2">
    <source>
        <dbReference type="ARBA" id="ARBA00008086"/>
    </source>
</evidence>
<dbReference type="SUPFAM" id="SSF51182">
    <property type="entry name" value="RmlC-like cupins"/>
    <property type="match status" value="1"/>
</dbReference>
<dbReference type="EC" id="5.3.1.17" evidence="6"/>
<evidence type="ECO:0000256" key="5">
    <source>
        <dbReference type="ARBA" id="ARBA00023235"/>
    </source>
</evidence>
<comment type="catalytic activity">
    <reaction evidence="1 6">
        <text>5-dehydro-4-deoxy-D-glucuronate = 3-deoxy-D-glycero-2,5-hexodiulosonate</text>
        <dbReference type="Rhea" id="RHEA:23896"/>
        <dbReference type="ChEBI" id="CHEBI:17117"/>
        <dbReference type="ChEBI" id="CHEBI:29071"/>
        <dbReference type="EC" id="5.3.1.17"/>
    </reaction>
</comment>
<keyword evidence="4 6" id="KW-0862">Zinc</keyword>
<feature type="binding site" evidence="6">
    <location>
        <position position="196"/>
    </location>
    <ligand>
        <name>Zn(2+)</name>
        <dbReference type="ChEBI" id="CHEBI:29105"/>
    </ligand>
</feature>
<dbReference type="CDD" id="cd20294">
    <property type="entry name" value="cupin_KduI_N"/>
    <property type="match status" value="1"/>
</dbReference>
<protein>
    <recommendedName>
        <fullName evidence="6">4-deoxy-L-threo-5-hexosulose-uronate ketol-isomerase</fullName>
        <ecNumber evidence="6">5.3.1.17</ecNumber>
    </recommendedName>
    <alternativeName>
        <fullName evidence="6">5-keto-4-deoxyuronate isomerase</fullName>
    </alternativeName>
    <alternativeName>
        <fullName evidence="6">DKI isomerase</fullName>
    </alternativeName>
</protein>
<evidence type="ECO:0000256" key="6">
    <source>
        <dbReference type="HAMAP-Rule" id="MF_00687"/>
    </source>
</evidence>
<dbReference type="GO" id="GO:0008270">
    <property type="term" value="F:zinc ion binding"/>
    <property type="evidence" value="ECO:0007669"/>
    <property type="project" value="UniProtKB-UniRule"/>
</dbReference>
<feature type="binding site" evidence="6">
    <location>
        <position position="194"/>
    </location>
    <ligand>
        <name>Zn(2+)</name>
        <dbReference type="ChEBI" id="CHEBI:29105"/>
    </ligand>
</feature>
<dbReference type="HAMAP" id="MF_00687">
    <property type="entry name" value="KduI"/>
    <property type="match status" value="1"/>
</dbReference>
<dbReference type="CDD" id="cd20491">
    <property type="entry name" value="cupin_KduI_C"/>
    <property type="match status" value="1"/>
</dbReference>
<dbReference type="GO" id="GO:0008697">
    <property type="term" value="F:4-deoxy-L-threo-5-hexosulose-uronate ketol-isomerase activity"/>
    <property type="evidence" value="ECO:0007669"/>
    <property type="project" value="UniProtKB-UniRule"/>
</dbReference>
<dbReference type="Proteomes" id="UP000535838">
    <property type="component" value="Unassembled WGS sequence"/>
</dbReference>
<sequence length="276" mass="31242">MEIRHSTHPSDAKHYDTAQLRKHFLIEKLFEADQVHMVYTHEDRMVIGGAQPVKEALSIEAPDTLKTDYFLERREIGFVNIAGDAVITVDGEKYELSKLDTLYVGKGNKEIKLESKDASNPAKLYFCSALAHAVYPTRKLAIAEADTRYLGSQLTSNERELNRVLHADGINTCQLMMGITVLKPGSVWNTMPSHVHDRRMEAYLYFDINDDARVFHMMGEPNETRHLVVANEQAIISPPWSIHSGVGTSNYTFIWSMAGENYTFDDMDTVPASEMK</sequence>
<dbReference type="PANTHER" id="PTHR38461:SF1">
    <property type="entry name" value="4-DEOXY-L-THREO-5-HEXOSULOSE-URONATE KETOL-ISOMERASE"/>
    <property type="match status" value="1"/>
</dbReference>
<gene>
    <name evidence="6 7" type="primary">kduI</name>
    <name evidence="7" type="ORF">H7B67_01555</name>
</gene>
<organism evidence="7 8">
    <name type="scientific">Cohnella thailandensis</name>
    <dbReference type="NCBI Taxonomy" id="557557"/>
    <lineage>
        <taxon>Bacteria</taxon>
        <taxon>Bacillati</taxon>
        <taxon>Bacillota</taxon>
        <taxon>Bacilli</taxon>
        <taxon>Bacillales</taxon>
        <taxon>Paenibacillaceae</taxon>
        <taxon>Cohnella</taxon>
    </lineage>
</organism>
<dbReference type="GO" id="GO:0042840">
    <property type="term" value="P:D-glucuronate catabolic process"/>
    <property type="evidence" value="ECO:0007669"/>
    <property type="project" value="TreeGrafter"/>
</dbReference>
<comment type="caution">
    <text evidence="7">The sequence shown here is derived from an EMBL/GenBank/DDBJ whole genome shotgun (WGS) entry which is preliminary data.</text>
</comment>
<dbReference type="AlphaFoldDB" id="A0A841SNQ1"/>
<comment type="pathway">
    <text evidence="6">Glycan metabolism; pectin degradation; 2-dehydro-3-deoxy-D-gluconate from pectin: step 4/5.</text>
</comment>
<dbReference type="UniPathway" id="UPA00545">
    <property type="reaction ID" value="UER00826"/>
</dbReference>
<keyword evidence="3 6" id="KW-0479">Metal-binding</keyword>
<feature type="binding site" evidence="6">
    <location>
        <position position="201"/>
    </location>
    <ligand>
        <name>Zn(2+)</name>
        <dbReference type="ChEBI" id="CHEBI:29105"/>
    </ligand>
</feature>
<reference evidence="7 8" key="1">
    <citation type="submission" date="2020-08" db="EMBL/GenBank/DDBJ databases">
        <title>Cohnella phylogeny.</title>
        <authorList>
            <person name="Dunlap C."/>
        </authorList>
    </citation>
    <scope>NUCLEOTIDE SEQUENCE [LARGE SCALE GENOMIC DNA]</scope>
    <source>
        <strain evidence="7 8">DSM 25241</strain>
    </source>
</reference>
<dbReference type="PANTHER" id="PTHR38461">
    <property type="entry name" value="4-DEOXY-L-THREO-5-HEXOSULOSE-URONATE KETOL-ISOMERASE"/>
    <property type="match status" value="1"/>
</dbReference>
<comment type="function">
    <text evidence="6">Catalyzes the isomerization of 5-dehydro-4-deoxy-D-glucuronate to 3-deoxy-D-glycero-2,5-hexodiulosonate.</text>
</comment>
<dbReference type="PIRSF" id="PIRSF006625">
    <property type="entry name" value="KduI"/>
    <property type="match status" value="1"/>
</dbReference>
<dbReference type="InterPro" id="IPR011051">
    <property type="entry name" value="RmlC_Cupin_sf"/>
</dbReference>
<dbReference type="RefSeq" id="WP_185118040.1">
    <property type="nucleotide sequence ID" value="NZ_JACJVQ010000002.1"/>
</dbReference>
<evidence type="ECO:0000256" key="3">
    <source>
        <dbReference type="ARBA" id="ARBA00022723"/>
    </source>
</evidence>
<dbReference type="EMBL" id="JACJVQ010000002">
    <property type="protein sequence ID" value="MBB6632812.1"/>
    <property type="molecule type" value="Genomic_DNA"/>
</dbReference>
<evidence type="ECO:0000256" key="1">
    <source>
        <dbReference type="ARBA" id="ARBA00000552"/>
    </source>
</evidence>
<keyword evidence="8" id="KW-1185">Reference proteome</keyword>